<accession>A0A0V1DMS7</accession>
<name>A0A0V1DMS7_TRIPS</name>
<dbReference type="AlphaFoldDB" id="A0A0V1DMS7"/>
<gene>
    <name evidence="1" type="ORF">T4D_8224</name>
</gene>
<protein>
    <submittedName>
        <fullName evidence="1">Uncharacterized protein</fullName>
    </submittedName>
</protein>
<proteinExistence type="predicted"/>
<dbReference type="Proteomes" id="UP000054995">
    <property type="component" value="Unassembled WGS sequence"/>
</dbReference>
<organism evidence="1 2">
    <name type="scientific">Trichinella pseudospiralis</name>
    <name type="common">Parasitic roundworm</name>
    <dbReference type="NCBI Taxonomy" id="6337"/>
    <lineage>
        <taxon>Eukaryota</taxon>
        <taxon>Metazoa</taxon>
        <taxon>Ecdysozoa</taxon>
        <taxon>Nematoda</taxon>
        <taxon>Enoplea</taxon>
        <taxon>Dorylaimia</taxon>
        <taxon>Trichinellida</taxon>
        <taxon>Trichinellidae</taxon>
        <taxon>Trichinella</taxon>
    </lineage>
</organism>
<reference evidence="1 2" key="1">
    <citation type="submission" date="2015-01" db="EMBL/GenBank/DDBJ databases">
        <title>Evolution of Trichinella species and genotypes.</title>
        <authorList>
            <person name="Korhonen P.K."/>
            <person name="Edoardo P."/>
            <person name="Giuseppe L.R."/>
            <person name="Gasser R.B."/>
        </authorList>
    </citation>
    <scope>NUCLEOTIDE SEQUENCE [LARGE SCALE GENOMIC DNA]</scope>
    <source>
        <strain evidence="1">ISS470</strain>
    </source>
</reference>
<evidence type="ECO:0000313" key="1">
    <source>
        <dbReference type="EMBL" id="KRY62889.1"/>
    </source>
</evidence>
<keyword evidence="2" id="KW-1185">Reference proteome</keyword>
<comment type="caution">
    <text evidence="1">The sequence shown here is derived from an EMBL/GenBank/DDBJ whole genome shotgun (WGS) entry which is preliminary data.</text>
</comment>
<sequence length="41" mass="4371">MGKRRGREKGGRISRGLSYLVSMGWDALGPVEASYPSKGGC</sequence>
<evidence type="ECO:0000313" key="2">
    <source>
        <dbReference type="Proteomes" id="UP000054995"/>
    </source>
</evidence>
<dbReference type="EMBL" id="JYDT01002891">
    <property type="protein sequence ID" value="KRY62889.1"/>
    <property type="molecule type" value="Genomic_DNA"/>
</dbReference>